<evidence type="ECO:0000313" key="5">
    <source>
        <dbReference type="Proteomes" id="UP001150942"/>
    </source>
</evidence>
<feature type="binding site" evidence="3">
    <location>
        <position position="193"/>
    </location>
    <ligand>
        <name>dimethylallyl diphosphate</name>
        <dbReference type="ChEBI" id="CHEBI:57623"/>
    </ligand>
</feature>
<feature type="binding site" evidence="3">
    <location>
        <position position="402"/>
    </location>
    <ligand>
        <name>dimethylallyl diphosphate</name>
        <dbReference type="ChEBI" id="CHEBI:57623"/>
    </ligand>
</feature>
<dbReference type="SFLD" id="SFLDS00036">
    <property type="entry name" value="Aromatic_Prenyltransferase"/>
    <property type="match status" value="1"/>
</dbReference>
<feature type="binding site" evidence="3">
    <location>
        <position position="191"/>
    </location>
    <ligand>
        <name>L-tryptophan</name>
        <dbReference type="ChEBI" id="CHEBI:57912"/>
    </ligand>
</feature>
<dbReference type="PANTHER" id="PTHR40627">
    <property type="entry name" value="INDOLE PRENYLTRANSFERASE TDIB-RELATED"/>
    <property type="match status" value="1"/>
</dbReference>
<evidence type="ECO:0000256" key="3">
    <source>
        <dbReference type="PIRSR" id="PIRSR000509-1"/>
    </source>
</evidence>
<dbReference type="Pfam" id="PF11991">
    <property type="entry name" value="Trp_DMAT"/>
    <property type="match status" value="1"/>
</dbReference>
<comment type="similarity">
    <text evidence="1">Belongs to the tryptophan dimethylallyltransferase family.</text>
</comment>
<proteinExistence type="inferred from homology"/>
<evidence type="ECO:0000256" key="1">
    <source>
        <dbReference type="ARBA" id="ARBA00010209"/>
    </source>
</evidence>
<dbReference type="InterPro" id="IPR012148">
    <property type="entry name" value="ABBA_DMATS-like"/>
</dbReference>
<reference evidence="4" key="1">
    <citation type="submission" date="2022-11" db="EMBL/GenBank/DDBJ databases">
        <authorList>
            <person name="Petersen C."/>
        </authorList>
    </citation>
    <scope>NUCLEOTIDE SEQUENCE</scope>
    <source>
        <strain evidence="4">IBT 20477</strain>
    </source>
</reference>
<protein>
    <submittedName>
        <fullName evidence="4">Uncharacterized protein</fullName>
    </submittedName>
</protein>
<comment type="caution">
    <text evidence="4">The sequence shown here is derived from an EMBL/GenBank/DDBJ whole genome shotgun (WGS) entry which is preliminary data.</text>
</comment>
<feature type="binding site" evidence="3">
    <location>
        <position position="260"/>
    </location>
    <ligand>
        <name>dimethylallyl diphosphate</name>
        <dbReference type="ChEBI" id="CHEBI:57623"/>
    </ligand>
</feature>
<dbReference type="OrthoDB" id="5392033at2759"/>
<name>A0A9W9JB29_9EURO</name>
<evidence type="ECO:0000256" key="2">
    <source>
        <dbReference type="ARBA" id="ARBA00022679"/>
    </source>
</evidence>
<keyword evidence="2" id="KW-0808">Transferase</keyword>
<feature type="binding site" evidence="3">
    <location>
        <position position="195"/>
    </location>
    <ligand>
        <name>L-tryptophan</name>
        <dbReference type="ChEBI" id="CHEBI:57912"/>
    </ligand>
</feature>
<dbReference type="PIRSF" id="PIRSF000509">
    <property type="entry name" value="Trp_DMAT"/>
    <property type="match status" value="1"/>
</dbReference>
<dbReference type="GO" id="GO:0016765">
    <property type="term" value="F:transferase activity, transferring alkyl or aryl (other than methyl) groups"/>
    <property type="evidence" value="ECO:0007669"/>
    <property type="project" value="InterPro"/>
</dbReference>
<keyword evidence="5" id="KW-1185">Reference proteome</keyword>
<sequence>MTASAPKCQELIHPAGHFNPDKYYVFDNEDQQKWWQQTAPLLARIFRTAKYSVESQYLYMTLYKTLLLPLLGPYPHTWDSFITYSGIPVEFSTNYQENGPPTCRIGWEPVSHLSGTASDRFNLTTITKAISSLAQLNLKSFDRSLFDRFQKTLTVSSEEAESVNTQLLPWPRLKNQVSLGLDLKGGEVTVKCYIYPALKSQVTGRKFRELLDEAVQSDVDGNLLNCGDALQSVHDYMEGAGLYSQYSFVGFDFVDPSKSRLKVYNTVQEVTWEKLEGIWTLGGKFAENPQVKLGLDVAQELWRLLTADTDKMSVGIYNYELSPGSPVPMPKWYFILHGQNDMANAQAVVDFYRHLGWHELADLFIPTFRSYFPDSDLGETSNLLQYVSLAYSQKTGVYFSVYYHSSLE</sequence>
<dbReference type="InterPro" id="IPR017795">
    <property type="entry name" value="ABBA_NscD-like"/>
</dbReference>
<dbReference type="SFLD" id="SFLDG01162">
    <property type="entry name" value="I"/>
    <property type="match status" value="1"/>
</dbReference>
<dbReference type="NCBIfam" id="TIGR03429">
    <property type="entry name" value="arom_pren_DMATS"/>
    <property type="match status" value="1"/>
</dbReference>
<feature type="binding site" evidence="3">
    <location>
        <position position="104"/>
    </location>
    <ligand>
        <name>dimethylallyl diphosphate</name>
        <dbReference type="ChEBI" id="CHEBI:57623"/>
    </ligand>
</feature>
<feature type="non-terminal residue" evidence="4">
    <location>
        <position position="1"/>
    </location>
</feature>
<reference evidence="4" key="2">
    <citation type="journal article" date="2023" name="IMA Fungus">
        <title>Comparative genomic study of the Penicillium genus elucidates a diverse pangenome and 15 lateral gene transfer events.</title>
        <authorList>
            <person name="Petersen C."/>
            <person name="Sorensen T."/>
            <person name="Nielsen M.R."/>
            <person name="Sondergaard T.E."/>
            <person name="Sorensen J.L."/>
            <person name="Fitzpatrick D.A."/>
            <person name="Frisvad J.C."/>
            <person name="Nielsen K.L."/>
        </authorList>
    </citation>
    <scope>NUCLEOTIDE SEQUENCE</scope>
    <source>
        <strain evidence="4">IBT 20477</strain>
    </source>
</reference>
<dbReference type="CDD" id="cd13929">
    <property type="entry name" value="PT-DMATS_CymD"/>
    <property type="match status" value="1"/>
</dbReference>
<dbReference type="EMBL" id="JAPQKQ010000006">
    <property type="protein sequence ID" value="KAJ5192822.1"/>
    <property type="molecule type" value="Genomic_DNA"/>
</dbReference>
<accession>A0A9W9JB29</accession>
<dbReference type="InterPro" id="IPR033964">
    <property type="entry name" value="ABBA"/>
</dbReference>
<evidence type="ECO:0000313" key="4">
    <source>
        <dbReference type="EMBL" id="KAJ5192822.1"/>
    </source>
</evidence>
<feature type="binding site" evidence="3">
    <location>
        <position position="333"/>
    </location>
    <ligand>
        <name>dimethylallyl diphosphate</name>
        <dbReference type="ChEBI" id="CHEBI:57623"/>
    </ligand>
</feature>
<feature type="binding site" evidence="3">
    <location>
        <position position="398"/>
    </location>
    <ligand>
        <name>dimethylallyl diphosphate</name>
        <dbReference type="ChEBI" id="CHEBI:57623"/>
    </ligand>
</feature>
<dbReference type="GO" id="GO:0009820">
    <property type="term" value="P:alkaloid metabolic process"/>
    <property type="evidence" value="ECO:0007669"/>
    <property type="project" value="InterPro"/>
</dbReference>
<dbReference type="PANTHER" id="PTHR40627:SF3">
    <property type="entry name" value="PRENYLTRANSFERASE ASQH2-RELATED"/>
    <property type="match status" value="1"/>
</dbReference>
<feature type="binding site" evidence="3">
    <location>
        <position position="264"/>
    </location>
    <ligand>
        <name>dimethylallyl diphosphate</name>
        <dbReference type="ChEBI" id="CHEBI:57623"/>
    </ligand>
</feature>
<dbReference type="AlphaFoldDB" id="A0A9W9JB29"/>
<organism evidence="4 5">
    <name type="scientific">Penicillium cf. viridicatum</name>
    <dbReference type="NCBI Taxonomy" id="2972119"/>
    <lineage>
        <taxon>Eukaryota</taxon>
        <taxon>Fungi</taxon>
        <taxon>Dikarya</taxon>
        <taxon>Ascomycota</taxon>
        <taxon>Pezizomycotina</taxon>
        <taxon>Eurotiomycetes</taxon>
        <taxon>Eurotiomycetidae</taxon>
        <taxon>Eurotiales</taxon>
        <taxon>Aspergillaceae</taxon>
        <taxon>Penicillium</taxon>
    </lineage>
</organism>
<dbReference type="Proteomes" id="UP001150942">
    <property type="component" value="Unassembled WGS sequence"/>
</dbReference>
<feature type="binding site" evidence="3">
    <location>
        <position position="262"/>
    </location>
    <ligand>
        <name>dimethylallyl diphosphate</name>
        <dbReference type="ChEBI" id="CHEBI:57623"/>
    </ligand>
</feature>
<gene>
    <name evidence="4" type="ORF">N7449_008964</name>
</gene>
<feature type="binding site" evidence="3">
    <location>
        <position position="90"/>
    </location>
    <ligand>
        <name>L-tryptophan</name>
        <dbReference type="ChEBI" id="CHEBI:57912"/>
    </ligand>
</feature>